<feature type="transmembrane region" description="Helical" evidence="1">
    <location>
        <begin position="12"/>
        <end position="35"/>
    </location>
</feature>
<protein>
    <submittedName>
        <fullName evidence="2">Uncharacterized protein</fullName>
    </submittedName>
</protein>
<name>L7J4A7_PYRO1</name>
<keyword evidence="1" id="KW-0472">Membrane</keyword>
<dbReference type="AlphaFoldDB" id="L7J4A7"/>
<dbReference type="EMBL" id="JH795816">
    <property type="protein sequence ID" value="ELQ63012.1"/>
    <property type="molecule type" value="Genomic_DNA"/>
</dbReference>
<proteinExistence type="predicted"/>
<keyword evidence="1" id="KW-0812">Transmembrane</keyword>
<evidence type="ECO:0000256" key="1">
    <source>
        <dbReference type="SAM" id="Phobius"/>
    </source>
</evidence>
<keyword evidence="1" id="KW-1133">Transmembrane helix</keyword>
<reference evidence="2" key="1">
    <citation type="journal article" date="2012" name="PLoS Genet.">
        <title>Comparative analysis of the genomes of two field isolates of the rice blast fungus Magnaporthe oryzae.</title>
        <authorList>
            <person name="Xue M."/>
            <person name="Yang J."/>
            <person name="Li Z."/>
            <person name="Hu S."/>
            <person name="Yao N."/>
            <person name="Dean R.A."/>
            <person name="Zhao W."/>
            <person name="Shen M."/>
            <person name="Zhang H."/>
            <person name="Li C."/>
            <person name="Liu L."/>
            <person name="Cao L."/>
            <person name="Xu X."/>
            <person name="Xing Y."/>
            <person name="Hsiang T."/>
            <person name="Zhang Z."/>
            <person name="Xu J.R."/>
            <person name="Peng Y.L."/>
        </authorList>
    </citation>
    <scope>NUCLEOTIDE SEQUENCE [LARGE SCALE GENOMIC DNA]</scope>
    <source>
        <strain evidence="2">P131</strain>
    </source>
</reference>
<gene>
    <name evidence="2" type="ORF">OOW_P131scaffold01026g5</name>
</gene>
<accession>L7J4A7</accession>
<sequence length="98" mass="10423">MQLRVPGTNDGLKVFVLSLIGELSGSLAAYSLLLYAAATQKSRSSAVGFQQREVDNISGRGRRKGRLDGEDGRRIRKAGNLVVYPASTSPRTSGEGGK</sequence>
<evidence type="ECO:0000313" key="2">
    <source>
        <dbReference type="EMBL" id="ELQ63012.1"/>
    </source>
</evidence>
<organism>
    <name type="scientific">Pyricularia oryzae (strain P131)</name>
    <name type="common">Rice blast fungus</name>
    <name type="synonym">Magnaporthe oryzae</name>
    <dbReference type="NCBI Taxonomy" id="1143193"/>
    <lineage>
        <taxon>Eukaryota</taxon>
        <taxon>Fungi</taxon>
        <taxon>Dikarya</taxon>
        <taxon>Ascomycota</taxon>
        <taxon>Pezizomycotina</taxon>
        <taxon>Sordariomycetes</taxon>
        <taxon>Sordariomycetidae</taxon>
        <taxon>Magnaporthales</taxon>
        <taxon>Pyriculariaceae</taxon>
        <taxon>Pyricularia</taxon>
    </lineage>
</organism>